<dbReference type="HAMAP" id="MF_01470">
    <property type="entry name" value="Cas1"/>
    <property type="match status" value="1"/>
</dbReference>
<dbReference type="GO" id="GO:0016787">
    <property type="term" value="F:hydrolase activity"/>
    <property type="evidence" value="ECO:0007669"/>
    <property type="project" value="UniProtKB-KW"/>
</dbReference>
<keyword evidence="8" id="KW-0472">Membrane</keyword>
<dbReference type="InterPro" id="IPR042206">
    <property type="entry name" value="CRISPR-assoc_Cas1_C"/>
</dbReference>
<organism evidence="9">
    <name type="scientific">mine drainage metagenome</name>
    <dbReference type="NCBI Taxonomy" id="410659"/>
    <lineage>
        <taxon>unclassified sequences</taxon>
        <taxon>metagenomes</taxon>
        <taxon>ecological metagenomes</taxon>
    </lineage>
</organism>
<dbReference type="Gene3D" id="1.20.120.920">
    <property type="entry name" value="CRISPR-associated endonuclease Cas1, C-terminal domain"/>
    <property type="match status" value="1"/>
</dbReference>
<dbReference type="GO" id="GO:0043571">
    <property type="term" value="P:maintenance of CRISPR repeat elements"/>
    <property type="evidence" value="ECO:0007669"/>
    <property type="project" value="InterPro"/>
</dbReference>
<name>A0A1J5QXD1_9ZZZZ</name>
<dbReference type="InterPro" id="IPR042211">
    <property type="entry name" value="CRISPR-assoc_Cas1_N"/>
</dbReference>
<dbReference type="GO" id="GO:0046872">
    <property type="term" value="F:metal ion binding"/>
    <property type="evidence" value="ECO:0007669"/>
    <property type="project" value="UniProtKB-KW"/>
</dbReference>
<dbReference type="AlphaFoldDB" id="A0A1J5QXD1"/>
<gene>
    <name evidence="9" type="primary">cas1_4</name>
    <name evidence="9" type="ORF">GALL_297560</name>
</gene>
<sequence length="313" mass="34270">MKQAPKDPLILLSKRANVFYIEHARIMVKEGRIIYLVEHKNGIDRGFNIPDRNTSFLLLGKGTSITDGAVRMLAESGVQVGFCGNGGSPLLAAIDFVFLSPQSEYRPTAYMQSWMRLWLDDERRVGAAKRFLRIRAELTAKLWGASATLRATGLGPLSESAAQFINSVERPNSTSALLSREAEWAKALYARMAKAFRVDDFRREEGKRSRAGAGATTNSLLDHGNYIAYGYAAVALYALGISFALPLLHGSTRRGALVFDVADLVKDAVVMPLAFEYGSAGATDQAFRSALIDAMQEHEVVDVMIDALKSVMS</sequence>
<evidence type="ECO:0000256" key="7">
    <source>
        <dbReference type="ARBA" id="ARBA00023125"/>
    </source>
</evidence>
<dbReference type="NCBIfam" id="TIGR00287">
    <property type="entry name" value="cas1"/>
    <property type="match status" value="1"/>
</dbReference>
<evidence type="ECO:0000256" key="5">
    <source>
        <dbReference type="ARBA" id="ARBA00022842"/>
    </source>
</evidence>
<dbReference type="InterPro" id="IPR019857">
    <property type="entry name" value="CRISPR-assoc_Cas1_YPEST-subtyp"/>
</dbReference>
<keyword evidence="4 9" id="KW-0378">Hydrolase</keyword>
<keyword evidence="1" id="KW-0540">Nuclease</keyword>
<dbReference type="InterPro" id="IPR050646">
    <property type="entry name" value="Cas1"/>
</dbReference>
<dbReference type="InterPro" id="IPR002729">
    <property type="entry name" value="CRISPR-assoc_Cas1"/>
</dbReference>
<accession>A0A1J5QXD1</accession>
<evidence type="ECO:0000256" key="2">
    <source>
        <dbReference type="ARBA" id="ARBA00022723"/>
    </source>
</evidence>
<evidence type="ECO:0000256" key="4">
    <source>
        <dbReference type="ARBA" id="ARBA00022801"/>
    </source>
</evidence>
<dbReference type="NCBIfam" id="TIGR03637">
    <property type="entry name" value="cas1_YPEST"/>
    <property type="match status" value="1"/>
</dbReference>
<keyword evidence="2" id="KW-0479">Metal-binding</keyword>
<dbReference type="GO" id="GO:0003677">
    <property type="term" value="F:DNA binding"/>
    <property type="evidence" value="ECO:0007669"/>
    <property type="project" value="UniProtKB-KW"/>
</dbReference>
<keyword evidence="5" id="KW-0460">Magnesium</keyword>
<dbReference type="GO" id="GO:0004520">
    <property type="term" value="F:DNA endonuclease activity"/>
    <property type="evidence" value="ECO:0007669"/>
    <property type="project" value="InterPro"/>
</dbReference>
<feature type="transmembrane region" description="Helical" evidence="8">
    <location>
        <begin position="226"/>
        <end position="248"/>
    </location>
</feature>
<comment type="caution">
    <text evidence="9">The sequence shown here is derived from an EMBL/GenBank/DDBJ whole genome shotgun (WGS) entry which is preliminary data.</text>
</comment>
<keyword evidence="6" id="KW-0051">Antiviral defense</keyword>
<evidence type="ECO:0000256" key="8">
    <source>
        <dbReference type="SAM" id="Phobius"/>
    </source>
</evidence>
<proteinExistence type="inferred from homology"/>
<evidence type="ECO:0000256" key="3">
    <source>
        <dbReference type="ARBA" id="ARBA00022759"/>
    </source>
</evidence>
<keyword evidence="8" id="KW-1133">Transmembrane helix</keyword>
<keyword evidence="3 9" id="KW-0255">Endonuclease</keyword>
<reference evidence="9" key="1">
    <citation type="submission" date="2016-10" db="EMBL/GenBank/DDBJ databases">
        <title>Sequence of Gallionella enrichment culture.</title>
        <authorList>
            <person name="Poehlein A."/>
            <person name="Muehling M."/>
            <person name="Daniel R."/>
        </authorList>
    </citation>
    <scope>NUCLEOTIDE SEQUENCE</scope>
</reference>
<evidence type="ECO:0000256" key="1">
    <source>
        <dbReference type="ARBA" id="ARBA00022722"/>
    </source>
</evidence>
<dbReference type="GO" id="GO:0051607">
    <property type="term" value="P:defense response to virus"/>
    <property type="evidence" value="ECO:0007669"/>
    <property type="project" value="UniProtKB-KW"/>
</dbReference>
<dbReference type="EC" id="3.1.-.-" evidence="9"/>
<dbReference type="Gene3D" id="3.100.10.20">
    <property type="entry name" value="CRISPR-associated endonuclease Cas1, N-terminal domain"/>
    <property type="match status" value="1"/>
</dbReference>
<keyword evidence="8" id="KW-0812">Transmembrane</keyword>
<evidence type="ECO:0000313" key="9">
    <source>
        <dbReference type="EMBL" id="OIQ88358.1"/>
    </source>
</evidence>
<dbReference type="PANTHER" id="PTHR34353">
    <property type="entry name" value="CRISPR-ASSOCIATED ENDONUCLEASE CAS1 1"/>
    <property type="match status" value="1"/>
</dbReference>
<keyword evidence="7" id="KW-0238">DNA-binding</keyword>
<dbReference type="EMBL" id="MLJW01000375">
    <property type="protein sequence ID" value="OIQ88358.1"/>
    <property type="molecule type" value="Genomic_DNA"/>
</dbReference>
<evidence type="ECO:0000256" key="6">
    <source>
        <dbReference type="ARBA" id="ARBA00023118"/>
    </source>
</evidence>
<dbReference type="Pfam" id="PF01867">
    <property type="entry name" value="Cas_Cas1"/>
    <property type="match status" value="1"/>
</dbReference>
<dbReference type="PANTHER" id="PTHR34353:SF3">
    <property type="entry name" value="CRISPR-ASSOCIATED ENDONUCLEASE CAS1"/>
    <property type="match status" value="1"/>
</dbReference>
<protein>
    <submittedName>
        <fullName evidence="9">CRISPR-associated endonuclease Cas1</fullName>
        <ecNumber evidence="9">3.1.-.-</ecNumber>
    </submittedName>
</protein>